<proteinExistence type="predicted"/>
<evidence type="ECO:0000313" key="2">
    <source>
        <dbReference type="Proteomes" id="UP000237000"/>
    </source>
</evidence>
<protein>
    <submittedName>
        <fullName evidence="1">Uncharacterized protein</fullName>
    </submittedName>
</protein>
<name>A0A2P5BS76_TREOI</name>
<gene>
    <name evidence="1" type="ORF">TorRG33x02_310840</name>
</gene>
<reference evidence="2" key="1">
    <citation type="submission" date="2016-06" db="EMBL/GenBank/DDBJ databases">
        <title>Parallel loss of symbiosis genes in relatives of nitrogen-fixing non-legume Parasponia.</title>
        <authorList>
            <person name="Van Velzen R."/>
            <person name="Holmer R."/>
            <person name="Bu F."/>
            <person name="Rutten L."/>
            <person name="Van Zeijl A."/>
            <person name="Liu W."/>
            <person name="Santuari L."/>
            <person name="Cao Q."/>
            <person name="Sharma T."/>
            <person name="Shen D."/>
            <person name="Roswanjaya Y."/>
            <person name="Wardhani T."/>
            <person name="Kalhor M.S."/>
            <person name="Jansen J."/>
            <person name="Van den Hoogen J."/>
            <person name="Gungor B."/>
            <person name="Hartog M."/>
            <person name="Hontelez J."/>
            <person name="Verver J."/>
            <person name="Yang W.-C."/>
            <person name="Schijlen E."/>
            <person name="Repin R."/>
            <person name="Schilthuizen M."/>
            <person name="Schranz E."/>
            <person name="Heidstra R."/>
            <person name="Miyata K."/>
            <person name="Fedorova E."/>
            <person name="Kohlen W."/>
            <person name="Bisseling T."/>
            <person name="Smit S."/>
            <person name="Geurts R."/>
        </authorList>
    </citation>
    <scope>NUCLEOTIDE SEQUENCE [LARGE SCALE GENOMIC DNA]</scope>
    <source>
        <strain evidence="2">cv. RG33-2</strain>
    </source>
</reference>
<organism evidence="1 2">
    <name type="scientific">Trema orientale</name>
    <name type="common">Charcoal tree</name>
    <name type="synonym">Celtis orientalis</name>
    <dbReference type="NCBI Taxonomy" id="63057"/>
    <lineage>
        <taxon>Eukaryota</taxon>
        <taxon>Viridiplantae</taxon>
        <taxon>Streptophyta</taxon>
        <taxon>Embryophyta</taxon>
        <taxon>Tracheophyta</taxon>
        <taxon>Spermatophyta</taxon>
        <taxon>Magnoliopsida</taxon>
        <taxon>eudicotyledons</taxon>
        <taxon>Gunneridae</taxon>
        <taxon>Pentapetalae</taxon>
        <taxon>rosids</taxon>
        <taxon>fabids</taxon>
        <taxon>Rosales</taxon>
        <taxon>Cannabaceae</taxon>
        <taxon>Trema</taxon>
    </lineage>
</organism>
<dbReference type="EMBL" id="JXTC01000470">
    <property type="protein sequence ID" value="PON51620.1"/>
    <property type="molecule type" value="Genomic_DNA"/>
</dbReference>
<dbReference type="OrthoDB" id="10382197at2759"/>
<comment type="caution">
    <text evidence="1">The sequence shown here is derived from an EMBL/GenBank/DDBJ whole genome shotgun (WGS) entry which is preliminary data.</text>
</comment>
<sequence>MRIRCIVVGFHSLAICEERDEEAEANQVFSTLRKIILKFGALPKAYELCSFSPFSLISFGLWVHTPVS</sequence>
<dbReference type="AlphaFoldDB" id="A0A2P5BS76"/>
<dbReference type="InParanoid" id="A0A2P5BS76"/>
<dbReference type="Proteomes" id="UP000237000">
    <property type="component" value="Unassembled WGS sequence"/>
</dbReference>
<keyword evidence="2" id="KW-1185">Reference proteome</keyword>
<accession>A0A2P5BS76</accession>
<evidence type="ECO:0000313" key="1">
    <source>
        <dbReference type="EMBL" id="PON51620.1"/>
    </source>
</evidence>